<dbReference type="Proteomes" id="UP000245060">
    <property type="component" value="Unassembled WGS sequence"/>
</dbReference>
<dbReference type="Proteomes" id="UP001139505">
    <property type="component" value="Unassembled WGS sequence"/>
</dbReference>
<gene>
    <name evidence="4" type="ORF">MmonteBS_36740</name>
    <name evidence="5" type="ORF">NJB18185_13280</name>
</gene>
<accession>A0AA37PKS2</accession>
<evidence type="ECO:0000259" key="2">
    <source>
        <dbReference type="Pfam" id="PF06259"/>
    </source>
</evidence>
<reference evidence="4" key="1">
    <citation type="journal article" date="2018" name="Genome Announc.">
        <title>Draft Genome Sequence of Mycobacterium montefiorense Isolated from Japanese Black Salamander (Hynobius nigrescens).</title>
        <authorList>
            <person name="Fukano H."/>
            <person name="Yoshida M."/>
            <person name="Shimizu A."/>
            <person name="Iwao H."/>
            <person name="Katayama Y."/>
            <person name="Omatsu T."/>
            <person name="Mizutani T."/>
            <person name="Kurata O."/>
            <person name="Wada S."/>
            <person name="Hoshino Y."/>
        </authorList>
    </citation>
    <scope>NUCLEOTIDE SEQUENCE</scope>
    <source>
        <strain evidence="4">BS</strain>
    </source>
</reference>
<sequence>MQLRYISIPQLIAEAGGDPWAINNSLQSGLPAQISDLAQAFHNAGRCTTESSNAFEQARNRFEASWNREHGENPINDSAEVQRAAQQLGAQSLQLPKIGVTLESIAAALAEAQRTGATLISTLESRLQQIDNQLGQALDLEKDPHLSAPDRSAVDTLIDLLEQQAIDDTKSTLAQFRSVRSGYSDYLQKSLTTLRTDGYDGAAIQGVDAPESAPRPEDSIPLPAPGTSTDGVNRWWKSLTKEQRDRLIAQHPPDLGNLKGIPVVARSQVNMAVMNDDLHRVEHLANNGVSVNDVLSDPGRYGLSPAEVTRYTNASRGKEGLAKSAEAVDLWNRHPDIFLVRYQPDAFGGEGVAAIAMGNPDTAANTAILVKGLGSGVFEGTLANPDGVRLYDETARAAGGKPTSVVMWIGYDAPNNVTDPGLYEPNMARTGGQLLASDVNAFAVTHEGAPTHMTVVGHSYGSTVVSDAAAGYGMHSNDVVLVGSPGTDLAHSAADFHLSPGGHLYVGAASGDAVTWSPGQVTGPGVFGPTLGGLGDDPSVDGYGSTRFKAEVPGYTANPIYDHSHYFDNGSESLFSIADVVSGHGDALEHDGMTAPHRGEYGIGDWFDPEALRSATTGHTHSAPTG</sequence>
<protein>
    <recommendedName>
        <fullName evidence="8">Alpha/beta hydrolase</fullName>
    </recommendedName>
</protein>
<reference evidence="6" key="2">
    <citation type="submission" date="2018-04" db="EMBL/GenBank/DDBJ databases">
        <title>Draft genome sequence of Mycobacterium montefiorense isolated from Japanese black salamander.</title>
        <authorList>
            <person name="Fukano H."/>
            <person name="Yoshida M."/>
            <person name="Shimizu A."/>
            <person name="Iwao H."/>
            <person name="Kurata O."/>
            <person name="Katayama Y."/>
            <person name="Omatsu T."/>
            <person name="Mizutani T."/>
            <person name="Wada S."/>
            <person name="Hoshino Y."/>
        </authorList>
    </citation>
    <scope>NUCLEOTIDE SEQUENCE [LARGE SCALE GENOMIC DNA]</scope>
    <source>
        <strain evidence="6">BS</strain>
    </source>
</reference>
<feature type="domain" description="DUF1023" evidence="2">
    <location>
        <begin position="350"/>
        <end position="516"/>
    </location>
</feature>
<dbReference type="SUPFAM" id="SSF53474">
    <property type="entry name" value="alpha/beta-Hydrolases"/>
    <property type="match status" value="1"/>
</dbReference>
<dbReference type="Pfam" id="PF06259">
    <property type="entry name" value="Abhydrolase_8"/>
    <property type="match status" value="1"/>
</dbReference>
<name>A0AA37PKS2_9MYCO</name>
<comment type="caution">
    <text evidence="5">The sequence shown here is derived from an EMBL/GenBank/DDBJ whole genome shotgun (WGS) entry which is preliminary data.</text>
</comment>
<reference evidence="5" key="3">
    <citation type="journal article" date="2022" name="Microbiol. Resour. Announc.">
        <title>Draft Genome Sequences of Eight Mycobacterium montefiorense Strains Isolated from Salamanders in Captivity.</title>
        <authorList>
            <person name="Komine T."/>
            <person name="Ihara H."/>
            <person name="Fukano H."/>
            <person name="Hoshino Y."/>
            <person name="Kurata O."/>
            <person name="Wada S."/>
        </authorList>
    </citation>
    <scope>NUCLEOTIDE SEQUENCE</scope>
    <source>
        <strain evidence="5">NJB18185</strain>
    </source>
</reference>
<proteinExistence type="predicted"/>
<evidence type="ECO:0000259" key="3">
    <source>
        <dbReference type="Pfam" id="PF22905"/>
    </source>
</evidence>
<evidence type="ECO:0008006" key="8">
    <source>
        <dbReference type="Google" id="ProtNLM"/>
    </source>
</evidence>
<reference evidence="5" key="4">
    <citation type="submission" date="2022-04" db="EMBL/GenBank/DDBJ databases">
        <authorList>
            <person name="Komine T."/>
            <person name="Fukano H."/>
            <person name="Wada S."/>
        </authorList>
    </citation>
    <scope>NUCLEOTIDE SEQUENCE</scope>
    <source>
        <strain evidence="5">NJB18185</strain>
    </source>
</reference>
<dbReference type="InterPro" id="IPR054469">
    <property type="entry name" value="Pred_hydrolase_N"/>
</dbReference>
<dbReference type="AlphaFoldDB" id="A0AA37PKS2"/>
<dbReference type="EMBL" id="BQYH01000005">
    <property type="protein sequence ID" value="GKU71552.1"/>
    <property type="molecule type" value="Genomic_DNA"/>
</dbReference>
<evidence type="ECO:0000313" key="4">
    <source>
        <dbReference type="EMBL" id="GBG39302.1"/>
    </source>
</evidence>
<evidence type="ECO:0000313" key="5">
    <source>
        <dbReference type="EMBL" id="GKU71552.1"/>
    </source>
</evidence>
<organism evidence="5 7">
    <name type="scientific">Mycobacterium montefiorense</name>
    <dbReference type="NCBI Taxonomy" id="154654"/>
    <lineage>
        <taxon>Bacteria</taxon>
        <taxon>Bacillati</taxon>
        <taxon>Actinomycetota</taxon>
        <taxon>Actinomycetes</taxon>
        <taxon>Mycobacteriales</taxon>
        <taxon>Mycobacteriaceae</taxon>
        <taxon>Mycobacterium</taxon>
        <taxon>Mycobacterium simiae complex</taxon>
    </lineage>
</organism>
<dbReference type="RefSeq" id="WP_108924107.1">
    <property type="nucleotide sequence ID" value="NZ_BFCH01000018.1"/>
</dbReference>
<dbReference type="InterPro" id="IPR010427">
    <property type="entry name" value="DUF1023"/>
</dbReference>
<evidence type="ECO:0000313" key="7">
    <source>
        <dbReference type="Proteomes" id="UP001139505"/>
    </source>
</evidence>
<feature type="domain" description="Predicted hydrolase N-terminal" evidence="3">
    <location>
        <begin position="1"/>
        <end position="195"/>
    </location>
</feature>
<dbReference type="Pfam" id="PF22905">
    <property type="entry name" value="Hydro_N_hd"/>
    <property type="match status" value="1"/>
</dbReference>
<evidence type="ECO:0000313" key="6">
    <source>
        <dbReference type="Proteomes" id="UP000245060"/>
    </source>
</evidence>
<dbReference type="InterPro" id="IPR029058">
    <property type="entry name" value="AB_hydrolase_fold"/>
</dbReference>
<dbReference type="EMBL" id="BFCH01000018">
    <property type="protein sequence ID" value="GBG39302.1"/>
    <property type="molecule type" value="Genomic_DNA"/>
</dbReference>
<keyword evidence="6" id="KW-1185">Reference proteome</keyword>
<evidence type="ECO:0000256" key="1">
    <source>
        <dbReference type="SAM" id="MobiDB-lite"/>
    </source>
</evidence>
<feature type="region of interest" description="Disordered" evidence="1">
    <location>
        <begin position="204"/>
        <end position="227"/>
    </location>
</feature>